<keyword evidence="2" id="KW-0808">Transferase</keyword>
<feature type="domain" description="Protein kinase" evidence="6">
    <location>
        <begin position="225"/>
        <end position="500"/>
    </location>
</feature>
<evidence type="ECO:0000256" key="3">
    <source>
        <dbReference type="ARBA" id="ARBA00022741"/>
    </source>
</evidence>
<dbReference type="VEuPathDB" id="VectorBase:AMEM21_007052"/>
<sequence>MSSLHLYPALREQERRTLDNKRQTANDTAGNHCGAAFSNAAASAVKGCLLPDPTHDRPDPAIVACALRRPVAACMGDADIRATEPAISCANAAPDTDPLRAGYTQRGKDRRKEHLVVSFQLPPAAADVAHLGPLGRWYHETLAHRRCIVWLQGTLSRTIYVLRCVPPHQHSHRTRPPVARISRRRWHQTTLDSEAQLLKSCWPVPERVRLFLPTFPVDERRAHRYAERTYVANGAFGRVYRVRDTLAGGDSRRWYALKVLQKSNIVLSDAVGQVRDEVKIQTVCGHHPFIVPCVDYWQDRTRLFLLSEFFSNGELFHRLKSFTSQLVQLYVAELALAIDFLHNAGIIYRDLKPENVLLDDRFHLKLIDFGLSKWLSVGSRTGTLCGTIQYMAPEILRGEPYGHAVDWWALGVLACRMYTGRYPLMDPAHHLRASVTELPIVPPCSPYSSTAIDGPVANRRLLPASADRLPPDGRDLLHRLLEPDPRARLRSLLQLQRIALYQLYRWEDVRSRKIVPRDLFDDECLVREEDAVLFTDF</sequence>
<dbReference type="VEuPathDB" id="VectorBase:AMEM017360"/>
<keyword evidence="3" id="KW-0547">Nucleotide-binding</keyword>
<keyword evidence="1" id="KW-0723">Serine/threonine-protein kinase</keyword>
<dbReference type="STRING" id="30066.A0A182VM88"/>
<dbReference type="Gene3D" id="1.10.510.10">
    <property type="entry name" value="Transferase(Phosphotransferase) domain 1"/>
    <property type="match status" value="1"/>
</dbReference>
<dbReference type="Proteomes" id="UP000075903">
    <property type="component" value="Unassembled WGS sequence"/>
</dbReference>
<protein>
    <recommendedName>
        <fullName evidence="6">Protein kinase domain-containing protein</fullName>
    </recommendedName>
</protein>
<accession>A0A182VM88</accession>
<dbReference type="InterPro" id="IPR011009">
    <property type="entry name" value="Kinase-like_dom_sf"/>
</dbReference>
<evidence type="ECO:0000259" key="6">
    <source>
        <dbReference type="PROSITE" id="PS50011"/>
    </source>
</evidence>
<evidence type="ECO:0000256" key="1">
    <source>
        <dbReference type="ARBA" id="ARBA00022527"/>
    </source>
</evidence>
<dbReference type="SMART" id="SM00220">
    <property type="entry name" value="S_TKc"/>
    <property type="match status" value="1"/>
</dbReference>
<name>A0A182VM88_ANOME</name>
<reference evidence="7" key="1">
    <citation type="submission" date="2020-05" db="UniProtKB">
        <authorList>
            <consortium name="EnsemblMetazoa"/>
        </authorList>
    </citation>
    <scope>IDENTIFICATION</scope>
    <source>
        <strain evidence="7">MAF</strain>
    </source>
</reference>
<dbReference type="Gene3D" id="3.30.200.20">
    <property type="entry name" value="Phosphorylase Kinase, domain 1"/>
    <property type="match status" value="1"/>
</dbReference>
<evidence type="ECO:0000313" key="8">
    <source>
        <dbReference type="Proteomes" id="UP000075903"/>
    </source>
</evidence>
<evidence type="ECO:0000313" key="7">
    <source>
        <dbReference type="EnsemblMetazoa" id="AMEM017360-PA"/>
    </source>
</evidence>
<dbReference type="PROSITE" id="PS00108">
    <property type="entry name" value="PROTEIN_KINASE_ST"/>
    <property type="match status" value="1"/>
</dbReference>
<dbReference type="InterPro" id="IPR000719">
    <property type="entry name" value="Prot_kinase_dom"/>
</dbReference>
<dbReference type="InterPro" id="IPR008271">
    <property type="entry name" value="Ser/Thr_kinase_AS"/>
</dbReference>
<evidence type="ECO:0000256" key="2">
    <source>
        <dbReference type="ARBA" id="ARBA00022679"/>
    </source>
</evidence>
<dbReference type="SUPFAM" id="SSF56112">
    <property type="entry name" value="Protein kinase-like (PK-like)"/>
    <property type="match status" value="1"/>
</dbReference>
<dbReference type="PANTHER" id="PTHR24351">
    <property type="entry name" value="RIBOSOMAL PROTEIN S6 KINASE"/>
    <property type="match status" value="1"/>
</dbReference>
<dbReference type="FunFam" id="1.10.510.10:FF:000982">
    <property type="entry name" value="AGC protein kinase"/>
    <property type="match status" value="1"/>
</dbReference>
<keyword evidence="8" id="KW-1185">Reference proteome</keyword>
<dbReference type="Pfam" id="PF00069">
    <property type="entry name" value="Pkinase"/>
    <property type="match status" value="1"/>
</dbReference>
<dbReference type="PROSITE" id="PS50011">
    <property type="entry name" value="PROTEIN_KINASE_DOM"/>
    <property type="match status" value="1"/>
</dbReference>
<evidence type="ECO:0000256" key="4">
    <source>
        <dbReference type="ARBA" id="ARBA00022777"/>
    </source>
</evidence>
<organism evidence="7 8">
    <name type="scientific">Anopheles merus</name>
    <name type="common">Mosquito</name>
    <dbReference type="NCBI Taxonomy" id="30066"/>
    <lineage>
        <taxon>Eukaryota</taxon>
        <taxon>Metazoa</taxon>
        <taxon>Ecdysozoa</taxon>
        <taxon>Arthropoda</taxon>
        <taxon>Hexapoda</taxon>
        <taxon>Insecta</taxon>
        <taxon>Pterygota</taxon>
        <taxon>Neoptera</taxon>
        <taxon>Endopterygota</taxon>
        <taxon>Diptera</taxon>
        <taxon>Nematocera</taxon>
        <taxon>Culicoidea</taxon>
        <taxon>Culicidae</taxon>
        <taxon>Anophelinae</taxon>
        <taxon>Anopheles</taxon>
    </lineage>
</organism>
<dbReference type="CDD" id="cd05123">
    <property type="entry name" value="STKc_AGC"/>
    <property type="match status" value="1"/>
</dbReference>
<evidence type="ECO:0000256" key="5">
    <source>
        <dbReference type="ARBA" id="ARBA00022840"/>
    </source>
</evidence>
<dbReference type="GO" id="GO:0004674">
    <property type="term" value="F:protein serine/threonine kinase activity"/>
    <property type="evidence" value="ECO:0007669"/>
    <property type="project" value="UniProtKB-KW"/>
</dbReference>
<dbReference type="GO" id="GO:0005524">
    <property type="term" value="F:ATP binding"/>
    <property type="evidence" value="ECO:0007669"/>
    <property type="project" value="UniProtKB-KW"/>
</dbReference>
<dbReference type="EnsemblMetazoa" id="AMEM017360-RA">
    <property type="protein sequence ID" value="AMEM017360-PA"/>
    <property type="gene ID" value="AMEM017360"/>
</dbReference>
<dbReference type="InterPro" id="IPR045270">
    <property type="entry name" value="STKc_AGC"/>
</dbReference>
<proteinExistence type="predicted"/>
<keyword evidence="4" id="KW-0418">Kinase</keyword>
<dbReference type="AlphaFoldDB" id="A0A182VM88"/>
<keyword evidence="5" id="KW-0067">ATP-binding</keyword>